<dbReference type="EMBL" id="BGZK01000255">
    <property type="protein sequence ID" value="GBP32101.1"/>
    <property type="molecule type" value="Genomic_DNA"/>
</dbReference>
<name>A0A4C1V043_EUMVA</name>
<feature type="compositionally biased region" description="Basic and acidic residues" evidence="1">
    <location>
        <begin position="1"/>
        <end position="24"/>
    </location>
</feature>
<evidence type="ECO:0000313" key="3">
    <source>
        <dbReference type="Proteomes" id="UP000299102"/>
    </source>
</evidence>
<sequence length="121" mass="13700">MDRNRNRKQERDWSKNETGLETKNVKSVWNHKQKFHRTKNGTGIGTRTKPILESKGNPDQSGVGSGELIHKSGVRTRARGARVRDPRQRSRTGAIVTPIRRYGVSASGCDVRNNDESRFSQ</sequence>
<dbReference type="Proteomes" id="UP000299102">
    <property type="component" value="Unassembled WGS sequence"/>
</dbReference>
<feature type="compositionally biased region" description="Basic residues" evidence="1">
    <location>
        <begin position="72"/>
        <end position="81"/>
    </location>
</feature>
<evidence type="ECO:0000313" key="2">
    <source>
        <dbReference type="EMBL" id="GBP32101.1"/>
    </source>
</evidence>
<feature type="compositionally biased region" description="Basic residues" evidence="1">
    <location>
        <begin position="29"/>
        <end position="39"/>
    </location>
</feature>
<reference evidence="2 3" key="1">
    <citation type="journal article" date="2019" name="Commun. Biol.">
        <title>The bagworm genome reveals a unique fibroin gene that provides high tensile strength.</title>
        <authorList>
            <person name="Kono N."/>
            <person name="Nakamura H."/>
            <person name="Ohtoshi R."/>
            <person name="Tomita M."/>
            <person name="Numata K."/>
            <person name="Arakawa K."/>
        </authorList>
    </citation>
    <scope>NUCLEOTIDE SEQUENCE [LARGE SCALE GENOMIC DNA]</scope>
</reference>
<feature type="region of interest" description="Disordered" evidence="1">
    <location>
        <begin position="1"/>
        <end position="93"/>
    </location>
</feature>
<comment type="caution">
    <text evidence="2">The sequence shown here is derived from an EMBL/GenBank/DDBJ whole genome shotgun (WGS) entry which is preliminary data.</text>
</comment>
<gene>
    <name evidence="2" type="ORF">EVAR_80867_1</name>
</gene>
<organism evidence="2 3">
    <name type="scientific">Eumeta variegata</name>
    <name type="common">Bagworm moth</name>
    <name type="synonym">Eumeta japonica</name>
    <dbReference type="NCBI Taxonomy" id="151549"/>
    <lineage>
        <taxon>Eukaryota</taxon>
        <taxon>Metazoa</taxon>
        <taxon>Ecdysozoa</taxon>
        <taxon>Arthropoda</taxon>
        <taxon>Hexapoda</taxon>
        <taxon>Insecta</taxon>
        <taxon>Pterygota</taxon>
        <taxon>Neoptera</taxon>
        <taxon>Endopterygota</taxon>
        <taxon>Lepidoptera</taxon>
        <taxon>Glossata</taxon>
        <taxon>Ditrysia</taxon>
        <taxon>Tineoidea</taxon>
        <taxon>Psychidae</taxon>
        <taxon>Oiketicinae</taxon>
        <taxon>Eumeta</taxon>
    </lineage>
</organism>
<protein>
    <submittedName>
        <fullName evidence="2">Uncharacterized protein</fullName>
    </submittedName>
</protein>
<proteinExistence type="predicted"/>
<keyword evidence="3" id="KW-1185">Reference proteome</keyword>
<dbReference type="AlphaFoldDB" id="A0A4C1V043"/>
<evidence type="ECO:0000256" key="1">
    <source>
        <dbReference type="SAM" id="MobiDB-lite"/>
    </source>
</evidence>
<accession>A0A4C1V043</accession>